<organism evidence="2 3">
    <name type="scientific">Apiospora phragmitis</name>
    <dbReference type="NCBI Taxonomy" id="2905665"/>
    <lineage>
        <taxon>Eukaryota</taxon>
        <taxon>Fungi</taxon>
        <taxon>Dikarya</taxon>
        <taxon>Ascomycota</taxon>
        <taxon>Pezizomycotina</taxon>
        <taxon>Sordariomycetes</taxon>
        <taxon>Xylariomycetidae</taxon>
        <taxon>Amphisphaeriales</taxon>
        <taxon>Apiosporaceae</taxon>
        <taxon>Apiospora</taxon>
    </lineage>
</organism>
<sequence>MEFLGVFLLEFCFWSLLEAQPLRASFPTAKTGMEKLAFDLAAAQSWRTKILEHSGLDYKKAVDWCFQGHKYISSASWRKDMFRNVIQPLEQCYKYLSGHTF</sequence>
<feature type="signal peptide" evidence="1">
    <location>
        <begin position="1"/>
        <end position="19"/>
    </location>
</feature>
<name>A0ABR1VQD5_9PEZI</name>
<reference evidence="2 3" key="1">
    <citation type="submission" date="2023-01" db="EMBL/GenBank/DDBJ databases">
        <title>Analysis of 21 Apiospora genomes using comparative genomics revels a genus with tremendous synthesis potential of carbohydrate active enzymes and secondary metabolites.</title>
        <authorList>
            <person name="Sorensen T."/>
        </authorList>
    </citation>
    <scope>NUCLEOTIDE SEQUENCE [LARGE SCALE GENOMIC DNA]</scope>
    <source>
        <strain evidence="2 3">CBS 135458</strain>
    </source>
</reference>
<keyword evidence="1" id="KW-0732">Signal</keyword>
<proteinExistence type="predicted"/>
<comment type="caution">
    <text evidence="2">The sequence shown here is derived from an EMBL/GenBank/DDBJ whole genome shotgun (WGS) entry which is preliminary data.</text>
</comment>
<gene>
    <name evidence="2" type="ORF">PG994_004317</name>
</gene>
<feature type="chain" id="PRO_5045915676" evidence="1">
    <location>
        <begin position="20"/>
        <end position="101"/>
    </location>
</feature>
<accession>A0ABR1VQD5</accession>
<dbReference type="Proteomes" id="UP001480595">
    <property type="component" value="Unassembled WGS sequence"/>
</dbReference>
<evidence type="ECO:0000313" key="3">
    <source>
        <dbReference type="Proteomes" id="UP001480595"/>
    </source>
</evidence>
<protein>
    <submittedName>
        <fullName evidence="2">Uncharacterized protein</fullName>
    </submittedName>
</protein>
<keyword evidence="3" id="KW-1185">Reference proteome</keyword>
<dbReference type="RefSeq" id="XP_066717893.1">
    <property type="nucleotide sequence ID" value="XM_066855726.1"/>
</dbReference>
<dbReference type="GeneID" id="92088789"/>
<evidence type="ECO:0000313" key="2">
    <source>
        <dbReference type="EMBL" id="KAK8073418.1"/>
    </source>
</evidence>
<dbReference type="EMBL" id="JAQQWL010000005">
    <property type="protein sequence ID" value="KAK8073418.1"/>
    <property type="molecule type" value="Genomic_DNA"/>
</dbReference>
<evidence type="ECO:0000256" key="1">
    <source>
        <dbReference type="SAM" id="SignalP"/>
    </source>
</evidence>